<dbReference type="InterPro" id="IPR000305">
    <property type="entry name" value="GIY-YIG_endonuc"/>
</dbReference>
<dbReference type="GO" id="GO:0004519">
    <property type="term" value="F:endonuclease activity"/>
    <property type="evidence" value="ECO:0007669"/>
    <property type="project" value="UniProtKB-KW"/>
</dbReference>
<dbReference type="Proteomes" id="UP000326202">
    <property type="component" value="Chromosome"/>
</dbReference>
<dbReference type="CDD" id="cd10448">
    <property type="entry name" value="GIY-YIG_unchar_3"/>
    <property type="match status" value="1"/>
</dbReference>
<accession>A0A5J6MCP4</accession>
<evidence type="ECO:0000256" key="1">
    <source>
        <dbReference type="ARBA" id="ARBA00007435"/>
    </source>
</evidence>
<evidence type="ECO:0000313" key="3">
    <source>
        <dbReference type="EMBL" id="QEX15159.1"/>
    </source>
</evidence>
<dbReference type="SUPFAM" id="SSF82771">
    <property type="entry name" value="GIY-YIG endonuclease"/>
    <property type="match status" value="1"/>
</dbReference>
<dbReference type="PANTHER" id="PTHR34477:SF5">
    <property type="entry name" value="BSL5627 PROTEIN"/>
    <property type="match status" value="1"/>
</dbReference>
<dbReference type="RefSeq" id="WP_151175642.1">
    <property type="nucleotide sequence ID" value="NZ_CP042906.1"/>
</dbReference>
<reference evidence="3 4" key="1">
    <citation type="submission" date="2019-08" db="EMBL/GenBank/DDBJ databases">
        <title>Hyperibacter terrae gen. nov., sp. nov. and Hyperibacter viscosus sp. nov., two new members in the family Rhodospirillaceae isolated from the rhizosphere of Hypericum perforatum.</title>
        <authorList>
            <person name="Noviana Z."/>
        </authorList>
    </citation>
    <scope>NUCLEOTIDE SEQUENCE [LARGE SCALE GENOMIC DNA]</scope>
    <source>
        <strain evidence="3 4">R5913</strain>
    </source>
</reference>
<keyword evidence="3" id="KW-0255">Endonuclease</keyword>
<dbReference type="OrthoDB" id="287318at2"/>
<dbReference type="Pfam" id="PF01541">
    <property type="entry name" value="GIY-YIG"/>
    <property type="match status" value="1"/>
</dbReference>
<proteinExistence type="inferred from homology"/>
<dbReference type="EMBL" id="CP042906">
    <property type="protein sequence ID" value="QEX15159.1"/>
    <property type="molecule type" value="Genomic_DNA"/>
</dbReference>
<sequence>MKVYYVCLLASQRNGTLYIGVTSNLVRRINEHRDGVAEGFTKRYGVKHLVHFEEFADVYLAIQREKTLKKWPRGWKLDLIEKSNPQWRDLYEEIV</sequence>
<dbReference type="InterPro" id="IPR035901">
    <property type="entry name" value="GIY-YIG_endonuc_sf"/>
</dbReference>
<gene>
    <name evidence="3" type="ORF">FRZ44_04390</name>
</gene>
<keyword evidence="3" id="KW-0540">Nuclease</keyword>
<organism evidence="3 4">
    <name type="scientific">Hypericibacter terrae</name>
    <dbReference type="NCBI Taxonomy" id="2602015"/>
    <lineage>
        <taxon>Bacteria</taxon>
        <taxon>Pseudomonadati</taxon>
        <taxon>Pseudomonadota</taxon>
        <taxon>Alphaproteobacteria</taxon>
        <taxon>Rhodospirillales</taxon>
        <taxon>Dongiaceae</taxon>
        <taxon>Hypericibacter</taxon>
    </lineage>
</organism>
<evidence type="ECO:0000259" key="2">
    <source>
        <dbReference type="PROSITE" id="PS50164"/>
    </source>
</evidence>
<dbReference type="AlphaFoldDB" id="A0A5J6MCP4"/>
<dbReference type="KEGG" id="htq:FRZ44_04390"/>
<protein>
    <submittedName>
        <fullName evidence="3">Endonuclease</fullName>
    </submittedName>
</protein>
<name>A0A5J6MCP4_9PROT</name>
<comment type="similarity">
    <text evidence="1">Belongs to the UPF0213 family.</text>
</comment>
<feature type="domain" description="GIY-YIG" evidence="2">
    <location>
        <begin position="2"/>
        <end position="79"/>
    </location>
</feature>
<dbReference type="PANTHER" id="PTHR34477">
    <property type="entry name" value="UPF0213 PROTEIN YHBQ"/>
    <property type="match status" value="1"/>
</dbReference>
<keyword evidence="4" id="KW-1185">Reference proteome</keyword>
<dbReference type="InterPro" id="IPR050190">
    <property type="entry name" value="UPF0213_domain"/>
</dbReference>
<dbReference type="PROSITE" id="PS50164">
    <property type="entry name" value="GIY_YIG"/>
    <property type="match status" value="1"/>
</dbReference>
<dbReference type="SMART" id="SM00465">
    <property type="entry name" value="GIYc"/>
    <property type="match status" value="1"/>
</dbReference>
<dbReference type="Gene3D" id="3.40.1440.10">
    <property type="entry name" value="GIY-YIG endonuclease"/>
    <property type="match status" value="1"/>
</dbReference>
<keyword evidence="3" id="KW-0378">Hydrolase</keyword>
<evidence type="ECO:0000313" key="4">
    <source>
        <dbReference type="Proteomes" id="UP000326202"/>
    </source>
</evidence>